<dbReference type="Proteomes" id="UP000675781">
    <property type="component" value="Unassembled WGS sequence"/>
</dbReference>
<organism evidence="2 3">
    <name type="scientific">Actinospica durhamensis</name>
    <dbReference type="NCBI Taxonomy" id="1508375"/>
    <lineage>
        <taxon>Bacteria</taxon>
        <taxon>Bacillati</taxon>
        <taxon>Actinomycetota</taxon>
        <taxon>Actinomycetes</taxon>
        <taxon>Catenulisporales</taxon>
        <taxon>Actinospicaceae</taxon>
        <taxon>Actinospica</taxon>
    </lineage>
</organism>
<reference evidence="2" key="1">
    <citation type="submission" date="2021-04" db="EMBL/GenBank/DDBJ databases">
        <title>Genome based classification of Actinospica acidithermotolerans sp. nov., an actinobacterium isolated from an Indonesian hot spring.</title>
        <authorList>
            <person name="Kusuma A.B."/>
            <person name="Putra K.E."/>
            <person name="Nafisah S."/>
            <person name="Loh J."/>
            <person name="Nouioui I."/>
            <person name="Goodfellow M."/>
        </authorList>
    </citation>
    <scope>NUCLEOTIDE SEQUENCE</scope>
    <source>
        <strain evidence="2">CSCA 57</strain>
    </source>
</reference>
<keyword evidence="3" id="KW-1185">Reference proteome</keyword>
<evidence type="ECO:0000259" key="1">
    <source>
        <dbReference type="Pfam" id="PF14243"/>
    </source>
</evidence>
<name>A0A941EUZ7_9ACTN</name>
<protein>
    <submittedName>
        <fullName evidence="2">ATP-grasp domain-containing protein</fullName>
    </submittedName>
</protein>
<feature type="domain" description="ATP-grasp" evidence="1">
    <location>
        <begin position="137"/>
        <end position="279"/>
    </location>
</feature>
<dbReference type="EMBL" id="JAGSOG010000311">
    <property type="protein sequence ID" value="MBR7838637.1"/>
    <property type="molecule type" value="Genomic_DNA"/>
</dbReference>
<comment type="caution">
    <text evidence="2">The sequence shown here is derived from an EMBL/GenBank/DDBJ whole genome shotgun (WGS) entry which is preliminary data.</text>
</comment>
<evidence type="ECO:0000313" key="3">
    <source>
        <dbReference type="Proteomes" id="UP000675781"/>
    </source>
</evidence>
<proteinExistence type="predicted"/>
<dbReference type="AlphaFoldDB" id="A0A941EUZ7"/>
<gene>
    <name evidence="2" type="ORF">KDL01_35545</name>
</gene>
<dbReference type="Pfam" id="PF14243">
    <property type="entry name" value="R2K_3"/>
    <property type="match status" value="1"/>
</dbReference>
<evidence type="ECO:0000313" key="2">
    <source>
        <dbReference type="EMBL" id="MBR7838637.1"/>
    </source>
</evidence>
<dbReference type="InterPro" id="IPR025643">
    <property type="entry name" value="R2K_3"/>
</dbReference>
<sequence length="288" mass="31569">MLFCQDPLNPRRVDEHFAPEAREVRDRGGAVGLIDHDALLRGDARQAVARVPAGLEHAWYRGWMIPADRYAELAQALSRRGTELLVTPDRYRAAHELPGWYAQFAEVTPASAWLAAKPGEIPAAGELAALAALLPPGAGIVKDYVKSRKHEWEQACFVPDLADTAGLARVVRRCVELQEEFLAGGVVLRGFETFAKPESVAAEVRVWWLDGEPRLLTPHPDSPHEQALEPDLDPIQPAVRSLGCRFVTTDVALRADGAWRVVEVGDGQVSDLHPSCDRAEFAALLVDA</sequence>
<accession>A0A941EUZ7</accession>